<accession>A0ABP8BN48</accession>
<dbReference type="Proteomes" id="UP001501251">
    <property type="component" value="Unassembled WGS sequence"/>
</dbReference>
<protein>
    <submittedName>
        <fullName evidence="2">Uncharacterized protein</fullName>
    </submittedName>
</protein>
<reference evidence="3" key="1">
    <citation type="journal article" date="2019" name="Int. J. Syst. Evol. Microbiol.">
        <title>The Global Catalogue of Microorganisms (GCM) 10K type strain sequencing project: providing services to taxonomists for standard genome sequencing and annotation.</title>
        <authorList>
            <consortium name="The Broad Institute Genomics Platform"/>
            <consortium name="The Broad Institute Genome Sequencing Center for Infectious Disease"/>
            <person name="Wu L."/>
            <person name="Ma J."/>
        </authorList>
    </citation>
    <scope>NUCLEOTIDE SEQUENCE [LARGE SCALE GENOMIC DNA]</scope>
    <source>
        <strain evidence="3">JCM 17388</strain>
    </source>
</reference>
<evidence type="ECO:0000313" key="2">
    <source>
        <dbReference type="EMBL" id="GAA4210924.1"/>
    </source>
</evidence>
<keyword evidence="3" id="KW-1185">Reference proteome</keyword>
<evidence type="ECO:0000313" key="3">
    <source>
        <dbReference type="Proteomes" id="UP001501251"/>
    </source>
</evidence>
<proteinExistence type="predicted"/>
<feature type="region of interest" description="Disordered" evidence="1">
    <location>
        <begin position="91"/>
        <end position="110"/>
    </location>
</feature>
<feature type="compositionally biased region" description="Low complexity" evidence="1">
    <location>
        <begin position="187"/>
        <end position="199"/>
    </location>
</feature>
<feature type="region of interest" description="Disordered" evidence="1">
    <location>
        <begin position="179"/>
        <end position="220"/>
    </location>
</feature>
<evidence type="ECO:0000256" key="1">
    <source>
        <dbReference type="SAM" id="MobiDB-lite"/>
    </source>
</evidence>
<sequence length="220" mass="24021">MHPDRLATPRKGPVVIIKTLEELRQADERTLRFTPMGLGSGVRMNPEGAAEFQQQVVARFDLAPQAAEGTRKSFEDLRTVFATRSPSTLPICCGDRARSPTPPHGAPRTAPSLTHAITSTASSSSVTTASACIGRCGRRRLRSQQEDTTDLAGETADRLREEFRDDDASIAFLRKTPGRRSRIGPVSSAWSSSSTTTLGRRSRATSPQMRSSFPEPLNHF</sequence>
<dbReference type="EMBL" id="BAABAQ010000025">
    <property type="protein sequence ID" value="GAA4210924.1"/>
    <property type="molecule type" value="Genomic_DNA"/>
</dbReference>
<gene>
    <name evidence="2" type="ORF">GCM10022252_79410</name>
</gene>
<name>A0ABP8BN48_9ACTN</name>
<comment type="caution">
    <text evidence="2">The sequence shown here is derived from an EMBL/GenBank/DDBJ whole genome shotgun (WGS) entry which is preliminary data.</text>
</comment>
<organism evidence="2 3">
    <name type="scientific">Streptosporangium oxazolinicum</name>
    <dbReference type="NCBI Taxonomy" id="909287"/>
    <lineage>
        <taxon>Bacteria</taxon>
        <taxon>Bacillati</taxon>
        <taxon>Actinomycetota</taxon>
        <taxon>Actinomycetes</taxon>
        <taxon>Streptosporangiales</taxon>
        <taxon>Streptosporangiaceae</taxon>
        <taxon>Streptosporangium</taxon>
    </lineage>
</organism>